<evidence type="ECO:0000313" key="3">
    <source>
        <dbReference type="EMBL" id="NYH88656.1"/>
    </source>
</evidence>
<dbReference type="Pfam" id="PF01636">
    <property type="entry name" value="APH"/>
    <property type="match status" value="1"/>
</dbReference>
<organism evidence="3 4">
    <name type="scientific">Actinopolymorpha rutila</name>
    <dbReference type="NCBI Taxonomy" id="446787"/>
    <lineage>
        <taxon>Bacteria</taxon>
        <taxon>Bacillati</taxon>
        <taxon>Actinomycetota</taxon>
        <taxon>Actinomycetes</taxon>
        <taxon>Propionibacteriales</taxon>
        <taxon>Actinopolymorphaceae</taxon>
        <taxon>Actinopolymorpha</taxon>
    </lineage>
</organism>
<dbReference type="Gene3D" id="3.90.1200.10">
    <property type="match status" value="1"/>
</dbReference>
<accession>A0A852ZJX3</accession>
<feature type="domain" description="Aminoglycoside phosphotransferase" evidence="2">
    <location>
        <begin position="124"/>
        <end position="168"/>
    </location>
</feature>
<name>A0A852ZJX3_9ACTN</name>
<dbReference type="AlphaFoldDB" id="A0A852ZJX3"/>
<sequence>MADSSEEKLTGGVVNTVVRVGQTVRRTTGPWTPAIHSLLDHLERVGFPYSPRVLGIDEHDREVLTYIEGTPAMRPWPHVLRCEEGLHTLGRMLRELTDAVQKFDPPPDAVWRTSPAGSPLPGGSIRHGDMGMWNTIWDGDRLVGLIDWDFAEPAPPLWDLAQTAWYAVPFYRGEDGWRSCGFTTEPDHRRRFAALCDAYGAEREAVLDALVDLQATERHRVATLGAAGIAPFQDFLARGDLAELDEEAAWLTARRTSLLSG</sequence>
<comment type="caution">
    <text evidence="3">The sequence shown here is derived from an EMBL/GenBank/DDBJ whole genome shotgun (WGS) entry which is preliminary data.</text>
</comment>
<feature type="region of interest" description="Disordered" evidence="1">
    <location>
        <begin position="105"/>
        <end position="124"/>
    </location>
</feature>
<dbReference type="InterPro" id="IPR002575">
    <property type="entry name" value="Aminoglycoside_PTrfase"/>
</dbReference>
<dbReference type="EMBL" id="JACBZH010000001">
    <property type="protein sequence ID" value="NYH88656.1"/>
    <property type="molecule type" value="Genomic_DNA"/>
</dbReference>
<keyword evidence="4" id="KW-1185">Reference proteome</keyword>
<reference evidence="3 4" key="1">
    <citation type="submission" date="2020-07" db="EMBL/GenBank/DDBJ databases">
        <title>Sequencing the genomes of 1000 actinobacteria strains.</title>
        <authorList>
            <person name="Klenk H.-P."/>
        </authorList>
    </citation>
    <scope>NUCLEOTIDE SEQUENCE [LARGE SCALE GENOMIC DNA]</scope>
    <source>
        <strain evidence="3 4">DSM 18448</strain>
    </source>
</reference>
<dbReference type="SUPFAM" id="SSF56112">
    <property type="entry name" value="Protein kinase-like (PK-like)"/>
    <property type="match status" value="1"/>
</dbReference>
<proteinExistence type="predicted"/>
<dbReference type="InterPro" id="IPR011009">
    <property type="entry name" value="Kinase-like_dom_sf"/>
</dbReference>
<evidence type="ECO:0000259" key="2">
    <source>
        <dbReference type="Pfam" id="PF01636"/>
    </source>
</evidence>
<evidence type="ECO:0000313" key="4">
    <source>
        <dbReference type="Proteomes" id="UP000579605"/>
    </source>
</evidence>
<gene>
    <name evidence="3" type="ORF">F4554_001294</name>
</gene>
<evidence type="ECO:0000256" key="1">
    <source>
        <dbReference type="SAM" id="MobiDB-lite"/>
    </source>
</evidence>
<dbReference type="RefSeq" id="WP_202889170.1">
    <property type="nucleotide sequence ID" value="NZ_BAAARR010000022.1"/>
</dbReference>
<protein>
    <recommendedName>
        <fullName evidence="2">Aminoglycoside phosphotransferase domain-containing protein</fullName>
    </recommendedName>
</protein>
<dbReference type="Proteomes" id="UP000579605">
    <property type="component" value="Unassembled WGS sequence"/>
</dbReference>